<dbReference type="RefSeq" id="WP_094943789.1">
    <property type="nucleotide sequence ID" value="NZ_NOKQ01000237.1"/>
</dbReference>
<dbReference type="InterPro" id="IPR015378">
    <property type="entry name" value="Transposase-like_Mu_C"/>
</dbReference>
<dbReference type="Pfam" id="PF13518">
    <property type="entry name" value="HTH_28"/>
    <property type="match status" value="1"/>
</dbReference>
<protein>
    <submittedName>
        <fullName evidence="3">Transposase</fullName>
    </submittedName>
</protein>
<dbReference type="Proteomes" id="UP000217065">
    <property type="component" value="Unassembled WGS sequence"/>
</dbReference>
<organism evidence="3 4">
    <name type="scientific">Tetzosporium hominis</name>
    <dbReference type="NCBI Taxonomy" id="2020506"/>
    <lineage>
        <taxon>Bacteria</taxon>
        <taxon>Bacillati</taxon>
        <taxon>Bacillota</taxon>
        <taxon>Bacilli</taxon>
        <taxon>Bacillales</taxon>
        <taxon>Caryophanaceae</taxon>
        <taxon>Tetzosporium</taxon>
    </lineage>
</organism>
<keyword evidence="4" id="KW-1185">Reference proteome</keyword>
<dbReference type="SUPFAM" id="SSF53098">
    <property type="entry name" value="Ribonuclease H-like"/>
    <property type="match status" value="1"/>
</dbReference>
<dbReference type="GO" id="GO:0003676">
    <property type="term" value="F:nucleic acid binding"/>
    <property type="evidence" value="ECO:0007669"/>
    <property type="project" value="InterPro"/>
</dbReference>
<evidence type="ECO:0000256" key="1">
    <source>
        <dbReference type="SAM" id="MobiDB-lite"/>
    </source>
</evidence>
<dbReference type="InterPro" id="IPR001584">
    <property type="entry name" value="Integrase_cat-core"/>
</dbReference>
<dbReference type="InterPro" id="IPR036397">
    <property type="entry name" value="RNaseH_sf"/>
</dbReference>
<proteinExistence type="predicted"/>
<comment type="caution">
    <text evidence="3">The sequence shown here is derived from an EMBL/GenBank/DDBJ whole genome shotgun (WGS) entry which is preliminary data.</text>
</comment>
<dbReference type="EMBL" id="NOKQ01000237">
    <property type="protein sequence ID" value="OZS77419.1"/>
    <property type="molecule type" value="Genomic_DNA"/>
</dbReference>
<dbReference type="InterPro" id="IPR012337">
    <property type="entry name" value="RNaseH-like_sf"/>
</dbReference>
<name>A0A264W1G4_9BACL</name>
<dbReference type="Pfam" id="PF09299">
    <property type="entry name" value="Mu-transpos_C"/>
    <property type="match status" value="1"/>
</dbReference>
<evidence type="ECO:0000313" key="3">
    <source>
        <dbReference type="EMBL" id="OZS77419.1"/>
    </source>
</evidence>
<dbReference type="GO" id="GO:0015074">
    <property type="term" value="P:DNA integration"/>
    <property type="evidence" value="ECO:0007669"/>
    <property type="project" value="InterPro"/>
</dbReference>
<feature type="region of interest" description="Disordered" evidence="1">
    <location>
        <begin position="396"/>
        <end position="452"/>
    </location>
</feature>
<evidence type="ECO:0000259" key="2">
    <source>
        <dbReference type="PROSITE" id="PS50994"/>
    </source>
</evidence>
<dbReference type="OrthoDB" id="9794201at2"/>
<dbReference type="PROSITE" id="PS50994">
    <property type="entry name" value="INTEGRASE"/>
    <property type="match status" value="1"/>
</dbReference>
<dbReference type="InterPro" id="IPR055247">
    <property type="entry name" value="InsJ-like_HTH"/>
</dbReference>
<dbReference type="Gene3D" id="3.30.420.10">
    <property type="entry name" value="Ribonuclease H-like superfamily/Ribonuclease H"/>
    <property type="match status" value="1"/>
</dbReference>
<dbReference type="PANTHER" id="PTHR35004">
    <property type="entry name" value="TRANSPOSASE RV3428C-RELATED"/>
    <property type="match status" value="1"/>
</dbReference>
<feature type="compositionally biased region" description="Basic and acidic residues" evidence="1">
    <location>
        <begin position="396"/>
        <end position="408"/>
    </location>
</feature>
<dbReference type="AlphaFoldDB" id="A0A264W1G4"/>
<dbReference type="PANTHER" id="PTHR35004:SF6">
    <property type="entry name" value="TRANSPOSASE"/>
    <property type="match status" value="1"/>
</dbReference>
<dbReference type="Pfam" id="PF00665">
    <property type="entry name" value="rve"/>
    <property type="match status" value="1"/>
</dbReference>
<gene>
    <name evidence="3" type="ORF">CF394_11395</name>
</gene>
<reference evidence="3 4" key="1">
    <citation type="submission" date="2017-07" db="EMBL/GenBank/DDBJ databases">
        <title>Tetzosporium hominis gen.nov. sp.nov.</title>
        <authorList>
            <person name="Tetz G."/>
            <person name="Tetz V."/>
        </authorList>
    </citation>
    <scope>NUCLEOTIDE SEQUENCE [LARGE SCALE GENOMIC DNA]</scope>
    <source>
        <strain evidence="3 4">VT-49</strain>
    </source>
</reference>
<sequence>MGRTKADEKATNRFQMIAPLLNEELDQQERGRLLKQVASHHGLSERTIRRYLSQFKTEGFEGLKQKQYRSIPVESQDLVLEQAILLRREVPSRSIASIIQILEWDGVVEKGTLRRSTLQERLAKRGYSARQMKLYHETSGAVRRFQKRSRNALWHSDIKYGPYLPIGPNGTKRQVYMVAFLDDATRFPLHVSFYEMLDARCVEDAFRESVRKHGVPESVYFDNGKQYRTKWMARTCSKLGIRLLYARPYSPESTGKVERFNRTFEEFLQEVKLESPQTTDELNKWLEVWLEERYIHKPHQALGENTTPLEAYRKEGTPIRHISAEDLAHAFLHSESRKVDKAGCISFQDEKYEVGINFVGCKVEITYDPQDTDELIVDYPGYDSWKAKRLVITERTGRRPSLPEKMTKEPAGSSRLLKGAQRKNKERRAAAMTPTVPAVSFRNIGKGGSEHV</sequence>
<feature type="domain" description="Integrase catalytic" evidence="2">
    <location>
        <begin position="145"/>
        <end position="316"/>
    </location>
</feature>
<accession>A0A264W1G4</accession>
<evidence type="ECO:0000313" key="4">
    <source>
        <dbReference type="Proteomes" id="UP000217065"/>
    </source>
</evidence>